<evidence type="ECO:0000256" key="2">
    <source>
        <dbReference type="ARBA" id="ARBA00023315"/>
    </source>
</evidence>
<dbReference type="InterPro" id="IPR051016">
    <property type="entry name" value="Diverse_Substrate_AcTransf"/>
</dbReference>
<keyword evidence="2" id="KW-0012">Acyltransferase</keyword>
<feature type="domain" description="N-acetyltransferase" evidence="3">
    <location>
        <begin position="8"/>
        <end position="152"/>
    </location>
</feature>
<protein>
    <submittedName>
        <fullName evidence="4">GCN5-related N-acetyltransferase</fullName>
    </submittedName>
</protein>
<evidence type="ECO:0000313" key="5">
    <source>
        <dbReference type="Proteomes" id="UP000050317"/>
    </source>
</evidence>
<accession>A0A0N8TCC5</accession>
<dbReference type="GO" id="GO:0008080">
    <property type="term" value="F:N-acetyltransferase activity"/>
    <property type="evidence" value="ECO:0007669"/>
    <property type="project" value="TreeGrafter"/>
</dbReference>
<evidence type="ECO:0000256" key="1">
    <source>
        <dbReference type="ARBA" id="ARBA00022679"/>
    </source>
</evidence>
<gene>
    <name evidence="4" type="ORF">ALO40_100125</name>
</gene>
<dbReference type="PATRIC" id="fig|251703.9.peg.4345"/>
<dbReference type="Proteomes" id="UP000050317">
    <property type="component" value="Unassembled WGS sequence"/>
</dbReference>
<dbReference type="SUPFAM" id="SSF55729">
    <property type="entry name" value="Acyl-CoA N-acyltransferases (Nat)"/>
    <property type="match status" value="1"/>
</dbReference>
<dbReference type="CDD" id="cd04301">
    <property type="entry name" value="NAT_SF"/>
    <property type="match status" value="1"/>
</dbReference>
<dbReference type="PANTHER" id="PTHR10545">
    <property type="entry name" value="DIAMINE N-ACETYLTRANSFERASE"/>
    <property type="match status" value="1"/>
</dbReference>
<keyword evidence="1 4" id="KW-0808">Transferase</keyword>
<dbReference type="InterPro" id="IPR016181">
    <property type="entry name" value="Acyl_CoA_acyltransferase"/>
</dbReference>
<sequence length="152" mass="17449">METFMTDVRIRPVAADDHQAWLPLWQAYLSFYKTELPEGVSEITWQRFLDPSEPTHSALAWLDGKAVGMVNFIYHRSNWSINNACYLQDLIVAPGQRGTGVGRRLIEFVYATAKADDCDKVHWLTHETNATAIQLYERIADRGGYIQFRKAL</sequence>
<dbReference type="EMBL" id="LJRR01000397">
    <property type="protein sequence ID" value="KPZ10409.1"/>
    <property type="molecule type" value="Genomic_DNA"/>
</dbReference>
<evidence type="ECO:0000259" key="3">
    <source>
        <dbReference type="PROSITE" id="PS51186"/>
    </source>
</evidence>
<dbReference type="Pfam" id="PF00583">
    <property type="entry name" value="Acetyltransf_1"/>
    <property type="match status" value="1"/>
</dbReference>
<evidence type="ECO:0000313" key="4">
    <source>
        <dbReference type="EMBL" id="KPZ10409.1"/>
    </source>
</evidence>
<reference evidence="4 5" key="1">
    <citation type="submission" date="2015-09" db="EMBL/GenBank/DDBJ databases">
        <title>Genome announcement of multiple Pseudomonas syringae strains.</title>
        <authorList>
            <person name="Thakur S."/>
            <person name="Wang P.W."/>
            <person name="Gong Y."/>
            <person name="Weir B.S."/>
            <person name="Guttman D.S."/>
        </authorList>
    </citation>
    <scope>NUCLEOTIDE SEQUENCE [LARGE SCALE GENOMIC DNA]</scope>
    <source>
        <strain evidence="4 5">ICMP3963</strain>
    </source>
</reference>
<dbReference type="Gene3D" id="3.40.630.30">
    <property type="match status" value="1"/>
</dbReference>
<name>A0A0N8TCC5_9PSED</name>
<comment type="caution">
    <text evidence="4">The sequence shown here is derived from an EMBL/GenBank/DDBJ whole genome shotgun (WGS) entry which is preliminary data.</text>
</comment>
<dbReference type="PANTHER" id="PTHR10545:SF42">
    <property type="entry name" value="ACETYLTRANSFERASE"/>
    <property type="match status" value="1"/>
</dbReference>
<dbReference type="InterPro" id="IPR000182">
    <property type="entry name" value="GNAT_dom"/>
</dbReference>
<dbReference type="AlphaFoldDB" id="A0A0N8TCC5"/>
<organism evidence="4 5">
    <name type="scientific">Pseudomonas syringae pv. viburni</name>
    <dbReference type="NCBI Taxonomy" id="251703"/>
    <lineage>
        <taxon>Bacteria</taxon>
        <taxon>Pseudomonadati</taxon>
        <taxon>Pseudomonadota</taxon>
        <taxon>Gammaproteobacteria</taxon>
        <taxon>Pseudomonadales</taxon>
        <taxon>Pseudomonadaceae</taxon>
        <taxon>Pseudomonas</taxon>
    </lineage>
</organism>
<dbReference type="PROSITE" id="PS51186">
    <property type="entry name" value="GNAT"/>
    <property type="match status" value="1"/>
</dbReference>
<proteinExistence type="predicted"/>